<dbReference type="SUPFAM" id="SSF54001">
    <property type="entry name" value="Cysteine proteinases"/>
    <property type="match status" value="1"/>
</dbReference>
<gene>
    <name evidence="6" type="ORF">EJB05_21634</name>
</gene>
<evidence type="ECO:0000313" key="6">
    <source>
        <dbReference type="EMBL" id="TVU30032.1"/>
    </source>
</evidence>
<evidence type="ECO:0000259" key="5">
    <source>
        <dbReference type="Pfam" id="PF02902"/>
    </source>
</evidence>
<feature type="region of interest" description="Disordered" evidence="4">
    <location>
        <begin position="1"/>
        <end position="58"/>
    </location>
</feature>
<comment type="similarity">
    <text evidence="1">Belongs to the peptidase C48 family.</text>
</comment>
<proteinExistence type="inferred from homology"/>
<dbReference type="EMBL" id="RWGY01000011">
    <property type="protein sequence ID" value="TVU30032.1"/>
    <property type="molecule type" value="Genomic_DNA"/>
</dbReference>
<evidence type="ECO:0000256" key="2">
    <source>
        <dbReference type="ARBA" id="ARBA00022670"/>
    </source>
</evidence>
<name>A0A5J9V1G0_9POAL</name>
<evidence type="ECO:0000313" key="7">
    <source>
        <dbReference type="Proteomes" id="UP000324897"/>
    </source>
</evidence>
<reference evidence="6 7" key="1">
    <citation type="journal article" date="2019" name="Sci. Rep.">
        <title>A high-quality genome of Eragrostis curvula grass provides insights into Poaceae evolution and supports new strategies to enhance forage quality.</title>
        <authorList>
            <person name="Carballo J."/>
            <person name="Santos B.A.C.M."/>
            <person name="Zappacosta D."/>
            <person name="Garbus I."/>
            <person name="Selva J.P."/>
            <person name="Gallo C.A."/>
            <person name="Diaz A."/>
            <person name="Albertini E."/>
            <person name="Caccamo M."/>
            <person name="Echenique V."/>
        </authorList>
    </citation>
    <scope>NUCLEOTIDE SEQUENCE [LARGE SCALE GENOMIC DNA]</scope>
    <source>
        <strain evidence="7">cv. Victoria</strain>
        <tissue evidence="6">Leaf</tissue>
    </source>
</reference>
<feature type="non-terminal residue" evidence="6">
    <location>
        <position position="1"/>
    </location>
</feature>
<evidence type="ECO:0000256" key="4">
    <source>
        <dbReference type="SAM" id="MobiDB-lite"/>
    </source>
</evidence>
<dbReference type="OrthoDB" id="696656at2759"/>
<dbReference type="InterPro" id="IPR003653">
    <property type="entry name" value="Peptidase_C48_C"/>
</dbReference>
<dbReference type="Gene3D" id="3.30.310.130">
    <property type="entry name" value="Ubiquitin-related"/>
    <property type="match status" value="1"/>
</dbReference>
<dbReference type="Gramene" id="TVU30032">
    <property type="protein sequence ID" value="TVU30032"/>
    <property type="gene ID" value="EJB05_21634"/>
</dbReference>
<dbReference type="AlphaFoldDB" id="A0A5J9V1G0"/>
<protein>
    <recommendedName>
        <fullName evidence="5">Ubiquitin-like protease family profile domain-containing protein</fullName>
    </recommendedName>
</protein>
<feature type="compositionally biased region" description="Basic and acidic residues" evidence="4">
    <location>
        <begin position="33"/>
        <end position="44"/>
    </location>
</feature>
<feature type="domain" description="Ubiquitin-like protease family profile" evidence="5">
    <location>
        <begin position="217"/>
        <end position="243"/>
    </location>
</feature>
<evidence type="ECO:0000256" key="1">
    <source>
        <dbReference type="ARBA" id="ARBA00005234"/>
    </source>
</evidence>
<dbReference type="GO" id="GO:0006508">
    <property type="term" value="P:proteolysis"/>
    <property type="evidence" value="ECO:0007669"/>
    <property type="project" value="UniProtKB-KW"/>
</dbReference>
<dbReference type="InterPro" id="IPR038765">
    <property type="entry name" value="Papain-like_cys_pep_sf"/>
</dbReference>
<organism evidence="6 7">
    <name type="scientific">Eragrostis curvula</name>
    <name type="common">weeping love grass</name>
    <dbReference type="NCBI Taxonomy" id="38414"/>
    <lineage>
        <taxon>Eukaryota</taxon>
        <taxon>Viridiplantae</taxon>
        <taxon>Streptophyta</taxon>
        <taxon>Embryophyta</taxon>
        <taxon>Tracheophyta</taxon>
        <taxon>Spermatophyta</taxon>
        <taxon>Magnoliopsida</taxon>
        <taxon>Liliopsida</taxon>
        <taxon>Poales</taxon>
        <taxon>Poaceae</taxon>
        <taxon>PACMAD clade</taxon>
        <taxon>Chloridoideae</taxon>
        <taxon>Eragrostideae</taxon>
        <taxon>Eragrostidinae</taxon>
        <taxon>Eragrostis</taxon>
    </lineage>
</organism>
<evidence type="ECO:0000256" key="3">
    <source>
        <dbReference type="ARBA" id="ARBA00022801"/>
    </source>
</evidence>
<dbReference type="GO" id="GO:0008234">
    <property type="term" value="F:cysteine-type peptidase activity"/>
    <property type="evidence" value="ECO:0007669"/>
    <property type="project" value="InterPro"/>
</dbReference>
<dbReference type="Pfam" id="PF02902">
    <property type="entry name" value="Peptidase_C48"/>
    <property type="match status" value="1"/>
</dbReference>
<accession>A0A5J9V1G0</accession>
<comment type="caution">
    <text evidence="6">The sequence shown here is derived from an EMBL/GenBank/DDBJ whole genome shotgun (WGS) entry which is preliminary data.</text>
</comment>
<keyword evidence="2" id="KW-0645">Protease</keyword>
<keyword evidence="7" id="KW-1185">Reference proteome</keyword>
<keyword evidence="3" id="KW-0378">Hydrolase</keyword>
<dbReference type="Proteomes" id="UP000324897">
    <property type="component" value="Chromosome 1"/>
</dbReference>
<sequence>MNLRTETSDQDAEAINRSSDNILGHGTGSMVDIRTETSDRDAEATNRSGDNIIGQGTGSMADIDNTKMEYTVFSVEFLEPRILLHAQMDARRIRDRNCSPPSMRMGIEATRAIRASTTEDGVFGWTPPSPNKNNEADRIGERIGAMCAPGAIGSELIQLVPDDKVYDYLPQEFECTPKDKLAIEYARNSAETKVLVDINGSFVEKCHMDCLLHPNAFLIDIVFLPINIDNQHWYLAVINAKKHEHLTSTLQNDCVSCGLFLLKFIEHFSENSLTAEITQELKVYGLKIIKIDPCLRNAMNERSIVWNENLFLFWDHKIPEKVTECDSILPGYMILHFMQTWTGEETEFPESNQVDQLGIRFRFLRSLLRYEYDMNGGNLPDGIRDIVRFL</sequence>